<evidence type="ECO:0000256" key="3">
    <source>
        <dbReference type="ARBA" id="ARBA00005641"/>
    </source>
</evidence>
<dbReference type="GO" id="GO:0005576">
    <property type="term" value="C:extracellular region"/>
    <property type="evidence" value="ECO:0007669"/>
    <property type="project" value="UniProtKB-SubCell"/>
</dbReference>
<evidence type="ECO:0000256" key="5">
    <source>
        <dbReference type="ARBA" id="ARBA00022525"/>
    </source>
</evidence>
<dbReference type="InterPro" id="IPR018087">
    <property type="entry name" value="Glyco_hydro_5_CS"/>
</dbReference>
<dbReference type="GeneID" id="9624971"/>
<dbReference type="OrthoDB" id="406631at2759"/>
<dbReference type="InterPro" id="IPR001547">
    <property type="entry name" value="Glyco_hydro_5"/>
</dbReference>
<keyword evidence="6" id="KW-0732">Signal</keyword>
<evidence type="ECO:0000313" key="11">
    <source>
        <dbReference type="Proteomes" id="UP000001058"/>
    </source>
</evidence>
<comment type="similarity">
    <text evidence="3">Belongs to the glycosyl hydrolase 5 (cellulase A) family.</text>
</comment>
<evidence type="ECO:0000256" key="1">
    <source>
        <dbReference type="ARBA" id="ARBA00001678"/>
    </source>
</evidence>
<dbReference type="Pfam" id="PF26410">
    <property type="entry name" value="GH5_mannosidase"/>
    <property type="match status" value="1"/>
</dbReference>
<reference evidence="10 11" key="1">
    <citation type="journal article" date="2010" name="Science">
        <title>Genomic analysis of organismal complexity in the multicellular green alga Volvox carteri.</title>
        <authorList>
            <person name="Prochnik S.E."/>
            <person name="Umen J."/>
            <person name="Nedelcu A.M."/>
            <person name="Hallmann A."/>
            <person name="Miller S.M."/>
            <person name="Nishii I."/>
            <person name="Ferris P."/>
            <person name="Kuo A."/>
            <person name="Mitros T."/>
            <person name="Fritz-Laylin L.K."/>
            <person name="Hellsten U."/>
            <person name="Chapman J."/>
            <person name="Simakov O."/>
            <person name="Rensing S.A."/>
            <person name="Terry A."/>
            <person name="Pangilinan J."/>
            <person name="Kapitonov V."/>
            <person name="Jurka J."/>
            <person name="Salamov A."/>
            <person name="Shapiro H."/>
            <person name="Schmutz J."/>
            <person name="Grimwood J."/>
            <person name="Lindquist E."/>
            <person name="Lucas S."/>
            <person name="Grigoriev I.V."/>
            <person name="Schmitt R."/>
            <person name="Kirk D."/>
            <person name="Rokhsar D.S."/>
        </authorList>
    </citation>
    <scope>NUCLEOTIDE SEQUENCE [LARGE SCALE GENOMIC DNA]</scope>
    <source>
        <strain evidence="11">f. Nagariensis / Eve</strain>
    </source>
</reference>
<evidence type="ECO:0000259" key="9">
    <source>
        <dbReference type="Pfam" id="PF26410"/>
    </source>
</evidence>
<dbReference type="EC" id="3.2.1.78" evidence="4"/>
<accession>D8TQE7</accession>
<evidence type="ECO:0000256" key="8">
    <source>
        <dbReference type="ARBA" id="ARBA00023295"/>
    </source>
</evidence>
<keyword evidence="11" id="KW-1185">Reference proteome</keyword>
<dbReference type="PANTHER" id="PTHR31451">
    <property type="match status" value="1"/>
</dbReference>
<sequence>AADEHQRPLVTEVLDDARRLNLTVLRCWAFCDGPDEWNALQPEPGKFNEAVLVGLDWLIQEAGRRGIRLLLVLTNYWPDYGGMPAYVRYGMLVHLAATTHPTSLFYTDPHSQAIFRRAVSVVVGRVNSLTGMPYTQDPAILGWELVNEPRCEASREGPGNKWLSSTADFVRELDRNHLITAGLEGFFGASTPGLMAVNPYESASDHGSDFAAVFAHPSLDLASIHLYPDQWLPLESKPDEIKSFMRKWIQTHATLCAGSRLRKPLVLSGVRP</sequence>
<comment type="subcellular location">
    <subcellularLocation>
        <location evidence="2">Secreted</location>
    </subcellularLocation>
</comment>
<feature type="domain" description="Glycoside hydrolase family 5" evidence="9">
    <location>
        <begin position="13"/>
        <end position="267"/>
    </location>
</feature>
<protein>
    <recommendedName>
        <fullName evidence="4">mannan endo-1,4-beta-mannosidase</fullName>
        <ecNumber evidence="4">3.2.1.78</ecNumber>
    </recommendedName>
</protein>
<dbReference type="EMBL" id="GL378331">
    <property type="protein sequence ID" value="EFJ50520.1"/>
    <property type="molecule type" value="Genomic_DNA"/>
</dbReference>
<dbReference type="InterPro" id="IPR045053">
    <property type="entry name" value="MAN-like"/>
</dbReference>
<evidence type="ECO:0000256" key="6">
    <source>
        <dbReference type="ARBA" id="ARBA00022729"/>
    </source>
</evidence>
<dbReference type="GO" id="GO:0016985">
    <property type="term" value="F:mannan endo-1,4-beta-mannosidase activity"/>
    <property type="evidence" value="ECO:0007669"/>
    <property type="project" value="UniProtKB-EC"/>
</dbReference>
<dbReference type="Proteomes" id="UP000001058">
    <property type="component" value="Unassembled WGS sequence"/>
</dbReference>
<name>D8TQE7_VOLCA</name>
<dbReference type="InParanoid" id="D8TQE7"/>
<evidence type="ECO:0000256" key="7">
    <source>
        <dbReference type="ARBA" id="ARBA00022801"/>
    </source>
</evidence>
<feature type="non-terminal residue" evidence="10">
    <location>
        <position position="1"/>
    </location>
</feature>
<organism evidence="11">
    <name type="scientific">Volvox carteri f. nagariensis</name>
    <dbReference type="NCBI Taxonomy" id="3068"/>
    <lineage>
        <taxon>Eukaryota</taxon>
        <taxon>Viridiplantae</taxon>
        <taxon>Chlorophyta</taxon>
        <taxon>core chlorophytes</taxon>
        <taxon>Chlorophyceae</taxon>
        <taxon>CS clade</taxon>
        <taxon>Chlamydomonadales</taxon>
        <taxon>Volvocaceae</taxon>
        <taxon>Volvox</taxon>
    </lineage>
</organism>
<keyword evidence="7" id="KW-0378">Hydrolase</keyword>
<evidence type="ECO:0000256" key="4">
    <source>
        <dbReference type="ARBA" id="ARBA00012706"/>
    </source>
</evidence>
<dbReference type="STRING" id="3068.D8TQE7"/>
<dbReference type="eggNOG" id="ENOG502QS4Q">
    <property type="taxonomic scope" value="Eukaryota"/>
</dbReference>
<dbReference type="SUPFAM" id="SSF51445">
    <property type="entry name" value="(Trans)glycosidases"/>
    <property type="match status" value="1"/>
</dbReference>
<proteinExistence type="inferred from homology"/>
<dbReference type="RefSeq" id="XP_002948645.1">
    <property type="nucleotide sequence ID" value="XM_002948599.1"/>
</dbReference>
<gene>
    <name evidence="10" type="ORF">VOLCADRAFT_58383</name>
</gene>
<dbReference type="KEGG" id="vcn:VOLCADRAFT_58383"/>
<dbReference type="PROSITE" id="PS00659">
    <property type="entry name" value="GLYCOSYL_HYDROL_F5"/>
    <property type="match status" value="1"/>
</dbReference>
<dbReference type="InterPro" id="IPR017853">
    <property type="entry name" value="GH"/>
</dbReference>
<dbReference type="FunCoup" id="D8TQE7">
    <property type="interactions" value="124"/>
</dbReference>
<evidence type="ECO:0000256" key="2">
    <source>
        <dbReference type="ARBA" id="ARBA00004613"/>
    </source>
</evidence>
<dbReference type="PANTHER" id="PTHR31451:SF39">
    <property type="entry name" value="MANNAN ENDO-1,4-BETA-MANNOSIDASE 1"/>
    <property type="match status" value="1"/>
</dbReference>
<dbReference type="AlphaFoldDB" id="D8TQE7"/>
<keyword evidence="5" id="KW-0964">Secreted</keyword>
<dbReference type="GO" id="GO:0005975">
    <property type="term" value="P:carbohydrate metabolic process"/>
    <property type="evidence" value="ECO:0007669"/>
    <property type="project" value="InterPro"/>
</dbReference>
<dbReference type="Gene3D" id="3.20.20.80">
    <property type="entry name" value="Glycosidases"/>
    <property type="match status" value="1"/>
</dbReference>
<comment type="catalytic activity">
    <reaction evidence="1">
        <text>Random hydrolysis of (1-&gt;4)-beta-D-mannosidic linkages in mannans, galactomannans and glucomannans.</text>
        <dbReference type="EC" id="3.2.1.78"/>
    </reaction>
</comment>
<keyword evidence="8" id="KW-0326">Glycosidase</keyword>
<evidence type="ECO:0000313" key="10">
    <source>
        <dbReference type="EMBL" id="EFJ50520.1"/>
    </source>
</evidence>